<organism evidence="1">
    <name type="scientific">Arundo donax</name>
    <name type="common">Giant reed</name>
    <name type="synonym">Donax arundinaceus</name>
    <dbReference type="NCBI Taxonomy" id="35708"/>
    <lineage>
        <taxon>Eukaryota</taxon>
        <taxon>Viridiplantae</taxon>
        <taxon>Streptophyta</taxon>
        <taxon>Embryophyta</taxon>
        <taxon>Tracheophyta</taxon>
        <taxon>Spermatophyta</taxon>
        <taxon>Magnoliopsida</taxon>
        <taxon>Liliopsida</taxon>
        <taxon>Poales</taxon>
        <taxon>Poaceae</taxon>
        <taxon>PACMAD clade</taxon>
        <taxon>Arundinoideae</taxon>
        <taxon>Arundineae</taxon>
        <taxon>Arundo</taxon>
    </lineage>
</organism>
<evidence type="ECO:0000313" key="1">
    <source>
        <dbReference type="EMBL" id="JAD97620.1"/>
    </source>
</evidence>
<proteinExistence type="predicted"/>
<name>A0A0A9EIH8_ARUDO</name>
<dbReference type="EMBL" id="GBRH01200275">
    <property type="protein sequence ID" value="JAD97620.1"/>
    <property type="molecule type" value="Transcribed_RNA"/>
</dbReference>
<reference evidence="1" key="2">
    <citation type="journal article" date="2015" name="Data Brief">
        <title>Shoot transcriptome of the giant reed, Arundo donax.</title>
        <authorList>
            <person name="Barrero R.A."/>
            <person name="Guerrero F.D."/>
            <person name="Moolhuijzen P."/>
            <person name="Goolsby J.A."/>
            <person name="Tidwell J."/>
            <person name="Bellgard S.E."/>
            <person name="Bellgard M.I."/>
        </authorList>
    </citation>
    <scope>NUCLEOTIDE SEQUENCE</scope>
    <source>
        <tissue evidence="1">Shoot tissue taken approximately 20 cm above the soil surface</tissue>
    </source>
</reference>
<reference evidence="1" key="1">
    <citation type="submission" date="2014-09" db="EMBL/GenBank/DDBJ databases">
        <authorList>
            <person name="Magalhaes I.L.F."/>
            <person name="Oliveira U."/>
            <person name="Santos F.R."/>
            <person name="Vidigal T.H.D.A."/>
            <person name="Brescovit A.D."/>
            <person name="Santos A.J."/>
        </authorList>
    </citation>
    <scope>NUCLEOTIDE SEQUENCE</scope>
    <source>
        <tissue evidence="1">Shoot tissue taken approximately 20 cm above the soil surface</tissue>
    </source>
</reference>
<sequence>MAAVRCSVYSVFCESGCNICLSQRVL</sequence>
<dbReference type="AlphaFoldDB" id="A0A0A9EIH8"/>
<accession>A0A0A9EIH8</accession>
<protein>
    <submittedName>
        <fullName evidence="1">Uncharacterized protein</fullName>
    </submittedName>
</protein>